<dbReference type="EMBL" id="RSCO01000013">
    <property type="protein sequence ID" value="RYM96135.1"/>
    <property type="molecule type" value="Genomic_DNA"/>
</dbReference>
<evidence type="ECO:0000313" key="2">
    <source>
        <dbReference type="Proteomes" id="UP000293613"/>
    </source>
</evidence>
<dbReference type="AlphaFoldDB" id="A0A8B3RJQ6"/>
<accession>A0A8B3RJQ6</accession>
<protein>
    <submittedName>
        <fullName evidence="1">Uncharacterized protein</fullName>
    </submittedName>
</protein>
<reference evidence="1 2" key="1">
    <citation type="journal article" date="2019" name="Appl. Environ. Microbiol.">
        <title>Dissecting the evolutionary development of the Bifidobacterium animalis species through comparative genomics analyses.</title>
        <authorList>
            <person name="Lugli G.A."/>
            <person name="Mancino W."/>
            <person name="Milani C."/>
            <person name="Duranti S."/>
            <person name="Mancabelli L."/>
            <person name="Napoli S."/>
            <person name="Mangifesta M."/>
            <person name="Viappiani A."/>
            <person name="Anzalone R."/>
            <person name="Longhi G."/>
            <person name="van Sinderen D."/>
            <person name="Ventura M."/>
            <person name="Turroni F."/>
        </authorList>
    </citation>
    <scope>NUCLEOTIDE SEQUENCE [LARGE SCALE GENOMIC DNA]</scope>
    <source>
        <strain evidence="1 2">2011B</strain>
    </source>
</reference>
<proteinExistence type="predicted"/>
<dbReference type="RefSeq" id="WP_130077215.1">
    <property type="nucleotide sequence ID" value="NZ_RSCO01000013.1"/>
</dbReference>
<organism evidence="1 2">
    <name type="scientific">Bifidobacterium animalis subsp. lactis</name>
    <name type="common">Bifidobacterium lactis</name>
    <dbReference type="NCBI Taxonomy" id="302911"/>
    <lineage>
        <taxon>Bacteria</taxon>
        <taxon>Bacillati</taxon>
        <taxon>Actinomycetota</taxon>
        <taxon>Actinomycetes</taxon>
        <taxon>Bifidobacteriales</taxon>
        <taxon>Bifidobacteriaceae</taxon>
        <taxon>Bifidobacterium</taxon>
    </lineage>
</organism>
<comment type="caution">
    <text evidence="1">The sequence shown here is derived from an EMBL/GenBank/DDBJ whole genome shotgun (WGS) entry which is preliminary data.</text>
</comment>
<name>A0A8B3RJQ6_BIFAN</name>
<sequence>MSVEMRNLLHNPRPSGTAAWLLHNEYSNQPASMALTTDSLTLTGIDGCNNSYASCKPPVPAGEYVIACTVSGTSGYTPNLLIRVWDTTAKTYICTINADGQYPGRVQQTFTVAADTMLEVMVQAPTVAASLTYSHLLLTDASNLAHMQELGVTWWCGDGYDRNGGGRPSDALTAYPPCEHWVVVA</sequence>
<gene>
    <name evidence="1" type="ORF">PG2011B_0332</name>
</gene>
<evidence type="ECO:0000313" key="1">
    <source>
        <dbReference type="EMBL" id="RYM96135.1"/>
    </source>
</evidence>
<dbReference type="Proteomes" id="UP000293613">
    <property type="component" value="Unassembled WGS sequence"/>
</dbReference>